<dbReference type="GO" id="GO:0043565">
    <property type="term" value="F:sequence-specific DNA binding"/>
    <property type="evidence" value="ECO:0007669"/>
    <property type="project" value="InterPro"/>
</dbReference>
<organism evidence="5 6">
    <name type="scientific">Mesorhizobium plurifarium</name>
    <dbReference type="NCBI Taxonomy" id="69974"/>
    <lineage>
        <taxon>Bacteria</taxon>
        <taxon>Pseudomonadati</taxon>
        <taxon>Pseudomonadota</taxon>
        <taxon>Alphaproteobacteria</taxon>
        <taxon>Hyphomicrobiales</taxon>
        <taxon>Phyllobacteriaceae</taxon>
        <taxon>Mesorhizobium</taxon>
    </lineage>
</organism>
<keyword evidence="1" id="KW-0805">Transcription regulation</keyword>
<evidence type="ECO:0000313" key="6">
    <source>
        <dbReference type="Proteomes" id="UP000045285"/>
    </source>
</evidence>
<dbReference type="SUPFAM" id="SSF46689">
    <property type="entry name" value="Homeodomain-like"/>
    <property type="match status" value="1"/>
</dbReference>
<evidence type="ECO:0000256" key="2">
    <source>
        <dbReference type="ARBA" id="ARBA00023125"/>
    </source>
</evidence>
<gene>
    <name evidence="5" type="ORF">MPL3356_90183</name>
</gene>
<dbReference type="SMART" id="SM00342">
    <property type="entry name" value="HTH_ARAC"/>
    <property type="match status" value="1"/>
</dbReference>
<reference evidence="6" key="1">
    <citation type="submission" date="2014-08" db="EMBL/GenBank/DDBJ databases">
        <authorList>
            <person name="Moulin L."/>
        </authorList>
    </citation>
    <scope>NUCLEOTIDE SEQUENCE [LARGE SCALE GENOMIC DNA]</scope>
</reference>
<dbReference type="PANTHER" id="PTHR46796:SF6">
    <property type="entry name" value="ARAC SUBFAMILY"/>
    <property type="match status" value="1"/>
</dbReference>
<evidence type="ECO:0000259" key="4">
    <source>
        <dbReference type="PROSITE" id="PS01124"/>
    </source>
</evidence>
<dbReference type="GO" id="GO:0003700">
    <property type="term" value="F:DNA-binding transcription factor activity"/>
    <property type="evidence" value="ECO:0007669"/>
    <property type="project" value="InterPro"/>
</dbReference>
<dbReference type="PANTHER" id="PTHR46796">
    <property type="entry name" value="HTH-TYPE TRANSCRIPTIONAL ACTIVATOR RHAS-RELATED"/>
    <property type="match status" value="1"/>
</dbReference>
<proteinExistence type="predicted"/>
<name>A0A090EFF4_MESPL</name>
<dbReference type="PROSITE" id="PS01124">
    <property type="entry name" value="HTH_ARAC_FAMILY_2"/>
    <property type="match status" value="1"/>
</dbReference>
<dbReference type="Proteomes" id="UP000045285">
    <property type="component" value="Unassembled WGS sequence"/>
</dbReference>
<keyword evidence="6" id="KW-1185">Reference proteome</keyword>
<dbReference type="Gene3D" id="1.10.10.60">
    <property type="entry name" value="Homeodomain-like"/>
    <property type="match status" value="1"/>
</dbReference>
<dbReference type="STRING" id="69974.MPLDJ20_80298"/>
<keyword evidence="2" id="KW-0238">DNA-binding</keyword>
<protein>
    <submittedName>
        <fullName evidence="5">AraC type helix-turn-helix-domain containing protein</fullName>
    </submittedName>
</protein>
<dbReference type="InterPro" id="IPR018060">
    <property type="entry name" value="HTH_AraC"/>
</dbReference>
<evidence type="ECO:0000256" key="3">
    <source>
        <dbReference type="ARBA" id="ARBA00023163"/>
    </source>
</evidence>
<dbReference type="PROSITE" id="PS00041">
    <property type="entry name" value="HTH_ARAC_FAMILY_1"/>
    <property type="match status" value="1"/>
</dbReference>
<dbReference type="AlphaFoldDB" id="A0A090EFF4"/>
<evidence type="ECO:0000256" key="1">
    <source>
        <dbReference type="ARBA" id="ARBA00023015"/>
    </source>
</evidence>
<dbReference type="InterPro" id="IPR018062">
    <property type="entry name" value="HTH_AraC-typ_CS"/>
</dbReference>
<keyword evidence="3" id="KW-0804">Transcription</keyword>
<feature type="domain" description="HTH araC/xylS-type" evidence="4">
    <location>
        <begin position="213"/>
        <end position="314"/>
    </location>
</feature>
<evidence type="ECO:0000313" key="5">
    <source>
        <dbReference type="EMBL" id="CDX29078.1"/>
    </source>
</evidence>
<accession>A0A090EFF4</accession>
<dbReference type="InterPro" id="IPR009057">
    <property type="entry name" value="Homeodomain-like_sf"/>
</dbReference>
<dbReference type="InterPro" id="IPR050204">
    <property type="entry name" value="AraC_XylS_family_regulators"/>
</dbReference>
<dbReference type="EMBL" id="CCMZ01000076">
    <property type="protein sequence ID" value="CDX29078.1"/>
    <property type="molecule type" value="Genomic_DNA"/>
</dbReference>
<dbReference type="Pfam" id="PF12833">
    <property type="entry name" value="HTH_18"/>
    <property type="match status" value="1"/>
</dbReference>
<sequence length="323" mass="36142">MFSSADNVVSFSLDDVPVQHREAFIRDVCGRTQRRMEVSPHRDHTLKFDGTTVLLPDMMCTKGSVSLMAWERTAELMDDGNDDIMLSWNRGGSHVSMPGLGDFAARPAVPALLALDRRFSVSTEDSTWSMAIQFKRSLVTPFVRNLDDIRPDYIDGSNPVHRLLFSYLSSLSPDTAPPALTALISRHVTDLLVLALGARHDTASSGVRAARLAAIKQHLSTAFHEPGLNVDQVARKFAISTRYIRQLFAAENTSFSDYLTELRLAYVHSCLIDRRQVLRRIADIAFEAGFVEPSTFYRQFRLRYGTAPNDVRHLAMTAGLPEK</sequence>